<dbReference type="GO" id="GO:0042781">
    <property type="term" value="F:3'-tRNA processing endoribonuclease activity"/>
    <property type="evidence" value="ECO:0007669"/>
    <property type="project" value="TreeGrafter"/>
</dbReference>
<name>A0A7C6E7S5_DESAE</name>
<dbReference type="InterPro" id="IPR014721">
    <property type="entry name" value="Ribsml_uS5_D2-typ_fold_subgr"/>
</dbReference>
<dbReference type="InterPro" id="IPR020568">
    <property type="entry name" value="Ribosomal_Su5_D2-typ_SF"/>
</dbReference>
<dbReference type="PANTHER" id="PTHR33992:SF1">
    <property type="entry name" value="RIBONUCLEASE P PROTEIN COMPONENT"/>
    <property type="match status" value="1"/>
</dbReference>
<dbReference type="HAMAP" id="MF_00227">
    <property type="entry name" value="RNase_P"/>
    <property type="match status" value="1"/>
</dbReference>
<keyword evidence="3 7" id="KW-0540">Nuclease</keyword>
<comment type="caution">
    <text evidence="9">The sequence shown here is derived from an EMBL/GenBank/DDBJ whole genome shotgun (WGS) entry which is preliminary data.</text>
</comment>
<evidence type="ECO:0000256" key="6">
    <source>
        <dbReference type="ARBA" id="ARBA00022884"/>
    </source>
</evidence>
<gene>
    <name evidence="7 9" type="primary">rnpA</name>
    <name evidence="9" type="ORF">ENM99_00310</name>
</gene>
<dbReference type="SUPFAM" id="SSF54211">
    <property type="entry name" value="Ribosomal protein S5 domain 2-like"/>
    <property type="match status" value="1"/>
</dbReference>
<comment type="similarity">
    <text evidence="7">Belongs to the RnpA family.</text>
</comment>
<dbReference type="Pfam" id="PF00825">
    <property type="entry name" value="Ribonuclease_P"/>
    <property type="match status" value="1"/>
</dbReference>
<dbReference type="AlphaFoldDB" id="A0A7C6E7S5"/>
<dbReference type="Proteomes" id="UP000886400">
    <property type="component" value="Unassembled WGS sequence"/>
</dbReference>
<evidence type="ECO:0000256" key="4">
    <source>
        <dbReference type="ARBA" id="ARBA00022759"/>
    </source>
</evidence>
<evidence type="ECO:0000256" key="8">
    <source>
        <dbReference type="NCBIfam" id="TIGR00188"/>
    </source>
</evidence>
<dbReference type="InterPro" id="IPR020539">
    <property type="entry name" value="RNase_P_CS"/>
</dbReference>
<evidence type="ECO:0000256" key="3">
    <source>
        <dbReference type="ARBA" id="ARBA00022722"/>
    </source>
</evidence>
<evidence type="ECO:0000256" key="1">
    <source>
        <dbReference type="ARBA" id="ARBA00002663"/>
    </source>
</evidence>
<dbReference type="EC" id="3.1.26.5" evidence="7 8"/>
<dbReference type="InterPro" id="IPR000100">
    <property type="entry name" value="RNase_P"/>
</dbReference>
<dbReference type="GO" id="GO:0000049">
    <property type="term" value="F:tRNA binding"/>
    <property type="evidence" value="ECO:0007669"/>
    <property type="project" value="UniProtKB-UniRule"/>
</dbReference>
<dbReference type="GO" id="GO:0004526">
    <property type="term" value="F:ribonuclease P activity"/>
    <property type="evidence" value="ECO:0007669"/>
    <property type="project" value="UniProtKB-UniRule"/>
</dbReference>
<keyword evidence="5 7" id="KW-0378">Hydrolase</keyword>
<evidence type="ECO:0000313" key="9">
    <source>
        <dbReference type="EMBL" id="HHS48310.1"/>
    </source>
</evidence>
<comment type="subunit">
    <text evidence="7">Consists of a catalytic RNA component (M1 or rnpB) and a protein subunit.</text>
</comment>
<comment type="catalytic activity">
    <reaction evidence="7">
        <text>Endonucleolytic cleavage of RNA, removing 5'-extranucleotides from tRNA precursor.</text>
        <dbReference type="EC" id="3.1.26.5"/>
    </reaction>
</comment>
<dbReference type="Gene3D" id="3.30.230.10">
    <property type="match status" value="1"/>
</dbReference>
<dbReference type="EMBL" id="DRZX01000015">
    <property type="protein sequence ID" value="HHS48310.1"/>
    <property type="molecule type" value="Genomic_DNA"/>
</dbReference>
<protein>
    <recommendedName>
        <fullName evidence="7 8">Ribonuclease P protein component</fullName>
        <shortName evidence="7">RNase P protein</shortName>
        <shortName evidence="7">RNaseP protein</shortName>
        <ecNumber evidence="7 8">3.1.26.5</ecNumber>
    </recommendedName>
    <alternativeName>
        <fullName evidence="7">Protein C5</fullName>
    </alternativeName>
</protein>
<evidence type="ECO:0000256" key="5">
    <source>
        <dbReference type="ARBA" id="ARBA00022801"/>
    </source>
</evidence>
<evidence type="ECO:0000256" key="7">
    <source>
        <dbReference type="HAMAP-Rule" id="MF_00227"/>
    </source>
</evidence>
<keyword evidence="2 7" id="KW-0819">tRNA processing</keyword>
<organism evidence="9">
    <name type="scientific">Desulfurella acetivorans</name>
    <dbReference type="NCBI Taxonomy" id="33002"/>
    <lineage>
        <taxon>Bacteria</taxon>
        <taxon>Pseudomonadati</taxon>
        <taxon>Campylobacterota</taxon>
        <taxon>Desulfurellia</taxon>
        <taxon>Desulfurellales</taxon>
        <taxon>Desulfurellaceae</taxon>
        <taxon>Desulfurella</taxon>
    </lineage>
</organism>
<comment type="function">
    <text evidence="1 7">RNaseP catalyzes the removal of the 5'-leader sequence from pre-tRNA to produce the mature 5'-terminus. It can also cleave other RNA substrates such as 4.5S RNA. The protein component plays an auxiliary but essential role in vivo by binding to the 5'-leader sequence and broadening the substrate specificity of the ribozyme.</text>
</comment>
<accession>A0A7C6E7S5</accession>
<dbReference type="NCBIfam" id="TIGR00188">
    <property type="entry name" value="rnpA"/>
    <property type="match status" value="1"/>
</dbReference>
<proteinExistence type="inferred from homology"/>
<evidence type="ECO:0000256" key="2">
    <source>
        <dbReference type="ARBA" id="ARBA00022694"/>
    </source>
</evidence>
<dbReference type="GO" id="GO:0001682">
    <property type="term" value="P:tRNA 5'-leader removal"/>
    <property type="evidence" value="ECO:0007669"/>
    <property type="project" value="UniProtKB-UniRule"/>
</dbReference>
<reference evidence="9" key="1">
    <citation type="journal article" date="2020" name="mSystems">
        <title>Genome- and Community-Level Interaction Insights into Carbon Utilization and Element Cycling Functions of Hydrothermarchaeota in Hydrothermal Sediment.</title>
        <authorList>
            <person name="Zhou Z."/>
            <person name="Liu Y."/>
            <person name="Xu W."/>
            <person name="Pan J."/>
            <person name="Luo Z.H."/>
            <person name="Li M."/>
        </authorList>
    </citation>
    <scope>NUCLEOTIDE SEQUENCE [LARGE SCALE GENOMIC DNA]</scope>
    <source>
        <strain evidence="9">SpSt-1135</strain>
    </source>
</reference>
<dbReference type="GO" id="GO:0030677">
    <property type="term" value="C:ribonuclease P complex"/>
    <property type="evidence" value="ECO:0007669"/>
    <property type="project" value="TreeGrafter"/>
</dbReference>
<sequence>MGNLKFDFERINKSKEFTYLYNEGRRYVSVFFIVFLKKDASYAKRVGVVASKKIGKAVLRNKAKRRMKEVMRLSKEYIKAGTSIVLVARKPVITADFKLLIETFQNILEKFYQYEDNKQNS</sequence>
<keyword evidence="4 7" id="KW-0255">Endonuclease</keyword>
<dbReference type="PROSITE" id="PS00648">
    <property type="entry name" value="RIBONUCLEASE_P"/>
    <property type="match status" value="1"/>
</dbReference>
<dbReference type="PANTHER" id="PTHR33992">
    <property type="entry name" value="RIBONUCLEASE P PROTEIN COMPONENT"/>
    <property type="match status" value="1"/>
</dbReference>
<keyword evidence="6 7" id="KW-0694">RNA-binding</keyword>